<keyword evidence="4" id="KW-1185">Reference proteome</keyword>
<feature type="domain" description="Type III secretion system flagellar brake protein YcgR PilZN" evidence="2">
    <location>
        <begin position="4"/>
        <end position="97"/>
    </location>
</feature>
<dbReference type="InterPro" id="IPR009875">
    <property type="entry name" value="PilZ_domain"/>
</dbReference>
<name>A0A3T1D4Y6_9BACL</name>
<dbReference type="Pfam" id="PF12945">
    <property type="entry name" value="PilZNR"/>
    <property type="match status" value="1"/>
</dbReference>
<feature type="domain" description="PilZ" evidence="1">
    <location>
        <begin position="106"/>
        <end position="213"/>
    </location>
</feature>
<dbReference type="Pfam" id="PF07238">
    <property type="entry name" value="PilZ"/>
    <property type="match status" value="1"/>
</dbReference>
<evidence type="ECO:0000259" key="2">
    <source>
        <dbReference type="Pfam" id="PF12945"/>
    </source>
</evidence>
<dbReference type="RefSeq" id="WP_130608443.1">
    <property type="nucleotide sequence ID" value="NZ_AP019400.1"/>
</dbReference>
<dbReference type="InterPro" id="IPR009926">
    <property type="entry name" value="T3SS_YcgR_PilZN"/>
</dbReference>
<gene>
    <name evidence="3" type="ORF">KCTCHS21_25720</name>
</gene>
<evidence type="ECO:0000313" key="3">
    <source>
        <dbReference type="EMBL" id="BBI33173.1"/>
    </source>
</evidence>
<dbReference type="Gene3D" id="2.40.10.220">
    <property type="entry name" value="predicted glycosyltransferase like domains"/>
    <property type="match status" value="1"/>
</dbReference>
<reference evidence="3 4" key="1">
    <citation type="submission" date="2019-01" db="EMBL/GenBank/DDBJ databases">
        <title>Complete genome sequence of Cohnella hallensis HS21 isolated from Korean fir (Abies koreana) rhizospheric soil.</title>
        <authorList>
            <person name="Jiang L."/>
            <person name="Kang S.W."/>
            <person name="Kim S."/>
            <person name="Jung J."/>
            <person name="Kim C.Y."/>
            <person name="Kim D.H."/>
            <person name="Kim S.W."/>
            <person name="Lee J."/>
        </authorList>
    </citation>
    <scope>NUCLEOTIDE SEQUENCE [LARGE SCALE GENOMIC DNA]</scope>
    <source>
        <strain evidence="3 4">HS21</strain>
    </source>
</reference>
<dbReference type="KEGG" id="cohn:KCTCHS21_25720"/>
<dbReference type="EMBL" id="AP019400">
    <property type="protein sequence ID" value="BBI33173.1"/>
    <property type="molecule type" value="Genomic_DNA"/>
</dbReference>
<dbReference type="SUPFAM" id="SSF141371">
    <property type="entry name" value="PilZ domain-like"/>
    <property type="match status" value="1"/>
</dbReference>
<dbReference type="AlphaFoldDB" id="A0A3T1D4Y6"/>
<evidence type="ECO:0008006" key="5">
    <source>
        <dbReference type="Google" id="ProtNLM"/>
    </source>
</evidence>
<evidence type="ECO:0000259" key="1">
    <source>
        <dbReference type="Pfam" id="PF07238"/>
    </source>
</evidence>
<dbReference type="GO" id="GO:0035438">
    <property type="term" value="F:cyclic-di-GMP binding"/>
    <property type="evidence" value="ECO:0007669"/>
    <property type="project" value="InterPro"/>
</dbReference>
<protein>
    <recommendedName>
        <fullName evidence="5">Glycosyl transferase</fullName>
    </recommendedName>
</protein>
<sequence length="221" mass="25426">MLPKINQTMYIQVLSDEGKINQDSEATTLRSRVADLDEDNIYIEIPLDEKSRKLYRSQIGEKFQVFFFTQEGVKHLFPSIVTGFRKESVNLVSIKKPELEEITKDQRRSFLRVEANLEIAVRIGDKLRFVAITEDVGGGGVSFICERKWPIAANAIVSCWLLLSYKSGTVAHAAFEGEVVRVLPVEPDKHLIMMRFQDIADSDQQKIIRYCFERQLDNRKI</sequence>
<organism evidence="3 4">
    <name type="scientific">Cohnella abietis</name>
    <dbReference type="NCBI Taxonomy" id="2507935"/>
    <lineage>
        <taxon>Bacteria</taxon>
        <taxon>Bacillati</taxon>
        <taxon>Bacillota</taxon>
        <taxon>Bacilli</taxon>
        <taxon>Bacillales</taxon>
        <taxon>Paenibacillaceae</taxon>
        <taxon>Cohnella</taxon>
    </lineage>
</organism>
<dbReference type="Proteomes" id="UP000289856">
    <property type="component" value="Chromosome"/>
</dbReference>
<dbReference type="OrthoDB" id="1951449at2"/>
<proteinExistence type="predicted"/>
<accession>A0A3T1D4Y6</accession>
<evidence type="ECO:0000313" key="4">
    <source>
        <dbReference type="Proteomes" id="UP000289856"/>
    </source>
</evidence>